<dbReference type="InterPro" id="IPR036028">
    <property type="entry name" value="SH3-like_dom_sf"/>
</dbReference>
<keyword evidence="8" id="KW-0560">Oxidoreductase</keyword>
<accession>A0A9P6Y9L9</accession>
<dbReference type="EMBL" id="JAANIT010001023">
    <property type="protein sequence ID" value="KAG1542759.1"/>
    <property type="molecule type" value="Genomic_DNA"/>
</dbReference>
<dbReference type="InterPro" id="IPR007461">
    <property type="entry name" value="Ysc84_actin-binding"/>
</dbReference>
<dbReference type="SUPFAM" id="SSF47203">
    <property type="entry name" value="Acyl-CoA dehydrogenase C-terminal domain-like"/>
    <property type="match status" value="1"/>
</dbReference>
<dbReference type="Pfam" id="PF02771">
    <property type="entry name" value="Acyl-CoA_dh_N"/>
    <property type="match status" value="1"/>
</dbReference>
<dbReference type="InterPro" id="IPR037069">
    <property type="entry name" value="AcylCoA_DH/ox_N_sf"/>
</dbReference>
<dbReference type="Proteomes" id="UP000717996">
    <property type="component" value="Unassembled WGS sequence"/>
</dbReference>
<comment type="similarity">
    <text evidence="2">Belongs to the SH3YL1 family.</text>
</comment>
<dbReference type="Gene3D" id="2.40.110.10">
    <property type="entry name" value="Butyryl-CoA Dehydrogenase, subunit A, domain 2"/>
    <property type="match status" value="1"/>
</dbReference>
<dbReference type="PANTHER" id="PTHR48083:SF13">
    <property type="entry name" value="ACYL-COA DEHYDROGENASE FAMILY MEMBER 11"/>
    <property type="match status" value="1"/>
</dbReference>
<evidence type="ECO:0000256" key="5">
    <source>
        <dbReference type="ARBA" id="ARBA00022443"/>
    </source>
</evidence>
<dbReference type="Pfam" id="PF02770">
    <property type="entry name" value="Acyl-CoA_dh_M"/>
    <property type="match status" value="1"/>
</dbReference>
<reference evidence="12" key="1">
    <citation type="journal article" date="2020" name="Microb. Genom.">
        <title>Genetic diversity of clinical and environmental Mucorales isolates obtained from an investigation of mucormycosis cases among solid organ transplant recipients.</title>
        <authorList>
            <person name="Nguyen M.H."/>
            <person name="Kaul D."/>
            <person name="Muto C."/>
            <person name="Cheng S.J."/>
            <person name="Richter R.A."/>
            <person name="Bruno V.M."/>
            <person name="Liu G."/>
            <person name="Beyhan S."/>
            <person name="Sundermann A.J."/>
            <person name="Mounaud S."/>
            <person name="Pasculle A.W."/>
            <person name="Nierman W.C."/>
            <person name="Driscoll E."/>
            <person name="Cumbie R."/>
            <person name="Clancy C.J."/>
            <person name="Dupont C.L."/>
        </authorList>
    </citation>
    <scope>NUCLEOTIDE SEQUENCE</scope>
    <source>
        <strain evidence="12">GL16</strain>
    </source>
</reference>
<evidence type="ECO:0000256" key="9">
    <source>
        <dbReference type="PROSITE-ProRule" id="PRU00192"/>
    </source>
</evidence>
<dbReference type="FunFam" id="2.40.110.10:FF:000002">
    <property type="entry name" value="Acyl-CoA dehydrogenase fadE12"/>
    <property type="match status" value="1"/>
</dbReference>
<dbReference type="Pfam" id="PF04366">
    <property type="entry name" value="Ysc84"/>
    <property type="match status" value="1"/>
</dbReference>
<keyword evidence="7" id="KW-0274">FAD</keyword>
<dbReference type="Pfam" id="PF00441">
    <property type="entry name" value="Acyl-CoA_dh_1"/>
    <property type="match status" value="1"/>
</dbReference>
<dbReference type="GO" id="GO:0050660">
    <property type="term" value="F:flavin adenine dinucleotide binding"/>
    <property type="evidence" value="ECO:0007669"/>
    <property type="project" value="InterPro"/>
</dbReference>
<dbReference type="PANTHER" id="PTHR48083">
    <property type="entry name" value="MEDIUM-CHAIN SPECIFIC ACYL-COA DEHYDROGENASE, MITOCHONDRIAL-RELATED"/>
    <property type="match status" value="1"/>
</dbReference>
<dbReference type="InterPro" id="IPR006091">
    <property type="entry name" value="Acyl-CoA_Oxase/DH_mid-dom"/>
</dbReference>
<feature type="region of interest" description="Disordered" evidence="10">
    <location>
        <begin position="237"/>
        <end position="326"/>
    </location>
</feature>
<feature type="compositionally biased region" description="Low complexity" evidence="10">
    <location>
        <begin position="309"/>
        <end position="326"/>
    </location>
</feature>
<dbReference type="Gene3D" id="1.10.540.10">
    <property type="entry name" value="Acyl-CoA dehydrogenase/oxidase, N-terminal domain"/>
    <property type="match status" value="1"/>
</dbReference>
<dbReference type="InterPro" id="IPR013786">
    <property type="entry name" value="AcylCoA_DH/ox_N"/>
</dbReference>
<dbReference type="InterPro" id="IPR046373">
    <property type="entry name" value="Acyl-CoA_Oxase/DH_mid-dom_sf"/>
</dbReference>
<evidence type="ECO:0000256" key="4">
    <source>
        <dbReference type="ARBA" id="ARBA00011738"/>
    </source>
</evidence>
<dbReference type="InterPro" id="IPR033643">
    <property type="entry name" value="SYLF_SH3YL1-like"/>
</dbReference>
<dbReference type="GO" id="GO:0005737">
    <property type="term" value="C:cytoplasm"/>
    <property type="evidence" value="ECO:0007669"/>
    <property type="project" value="TreeGrafter"/>
</dbReference>
<comment type="subunit">
    <text evidence="4">Homodimer.</text>
</comment>
<dbReference type="SUPFAM" id="SSF56645">
    <property type="entry name" value="Acyl-CoA dehydrogenase NM domain-like"/>
    <property type="match status" value="1"/>
</dbReference>
<dbReference type="SUPFAM" id="SSF50044">
    <property type="entry name" value="SH3-domain"/>
    <property type="match status" value="1"/>
</dbReference>
<dbReference type="InterPro" id="IPR001452">
    <property type="entry name" value="SH3_domain"/>
</dbReference>
<comment type="cofactor">
    <cofactor evidence="1">
        <name>FAD</name>
        <dbReference type="ChEBI" id="CHEBI:57692"/>
    </cofactor>
</comment>
<dbReference type="OrthoDB" id="2238654at2759"/>
<gene>
    <name evidence="12" type="ORF">G6F51_007090</name>
</gene>
<organism evidence="12 13">
    <name type="scientific">Rhizopus oryzae</name>
    <name type="common">Mucormycosis agent</name>
    <name type="synonym">Rhizopus arrhizus var. delemar</name>
    <dbReference type="NCBI Taxonomy" id="64495"/>
    <lineage>
        <taxon>Eukaryota</taxon>
        <taxon>Fungi</taxon>
        <taxon>Fungi incertae sedis</taxon>
        <taxon>Mucoromycota</taxon>
        <taxon>Mucoromycotina</taxon>
        <taxon>Mucoromycetes</taxon>
        <taxon>Mucorales</taxon>
        <taxon>Mucorineae</taxon>
        <taxon>Rhizopodaceae</taxon>
        <taxon>Rhizopus</taxon>
    </lineage>
</organism>
<comment type="caution">
    <text evidence="12">The sequence shown here is derived from an EMBL/GenBank/DDBJ whole genome shotgun (WGS) entry which is preliminary data.</text>
</comment>
<evidence type="ECO:0000256" key="6">
    <source>
        <dbReference type="ARBA" id="ARBA00022630"/>
    </source>
</evidence>
<comment type="similarity">
    <text evidence="3">Belongs to the acyl-CoA dehydrogenase family.</text>
</comment>
<dbReference type="Gene3D" id="2.30.30.40">
    <property type="entry name" value="SH3 Domains"/>
    <property type="match status" value="1"/>
</dbReference>
<dbReference type="InterPro" id="IPR050741">
    <property type="entry name" value="Acyl-CoA_dehydrogenase"/>
</dbReference>
<evidence type="ECO:0000313" key="12">
    <source>
        <dbReference type="EMBL" id="KAG1542759.1"/>
    </source>
</evidence>
<dbReference type="InterPro" id="IPR009100">
    <property type="entry name" value="AcylCoA_DH/oxidase_NM_dom_sf"/>
</dbReference>
<dbReference type="CDD" id="cd11525">
    <property type="entry name" value="SYLF_SH3YL1_like"/>
    <property type="match status" value="1"/>
</dbReference>
<sequence length="826" mass="89600">MKKTKNFASSITSTINSPIPTNLEGECKKAAKILNSFIDPGQGVDKIIPSTILEKAQGLAIYTVLKAGFLFSGRAGSGLVIARLPDGGWSAPSAIGTGGIGAGGQIGAELTDFVLVLNTKEAVKTFSQVGNLTLGGNVSVAAGPIGRNAEASGSASLKHIAAVYSYSKTRGLFAGVSLEGSVVVTRSDANEKFYGKRVTAKELMNGTIPPPPEADALYRALNAKFHTLGTETYARNLSENNGTLSRNQTFKSSHISAPGTLKSPPPRLNQQTPGYGAPMPPPAYQSPPQQPHNYTNYDNKSNYQPPPTTNYYNNSQNPPTTNYYNNNAAQQQLPTSNYYNNNNFPIQAATKKAPPPPPPPSRKPVISAEPIAKALYTFDGQQEGDLSFQEGETITVIQKTNSQDDWWTGRIGARQGMNDCIPAEKTYELQMGLNENRWKVVPSVLEELKAKARSLGLWNLFLGQDYAEGAGLTNVEYALIAELTGRCPRIAPEAMNCSAPDTGNMEVFAKYGTPTQKERWLKPLLDGKIRSAFAMTEPRVASSDATNIETNIRREGNHYVINGLKWWISGAGDPRCAVYLVMGKTDPDNKEKHRQQSLVIVPADTPGITVVRPMKVFGFDDAPEGHCEIVFKDVRVPVENIILGEGRGFEVIQGRLGPGRIHHCMRCIGMAERGLDLMLARVTDSSRRTFGKILAEHGTIVSDIANCRIEIDQVRYLVLSAARKIDLAKAKGAMKEIGMAKIAAPSMLLKVLDRAMQAHGAAGVSQDTPLAHFYASARTLRYADGPDEVHRNQIGKIELRRAEEVAAKIKAQKEKANRLASEKAKI</sequence>
<evidence type="ECO:0000256" key="2">
    <source>
        <dbReference type="ARBA" id="ARBA00007761"/>
    </source>
</evidence>
<name>A0A9P6Y9L9_RHIOR</name>
<keyword evidence="6" id="KW-0285">Flavoprotein</keyword>
<evidence type="ECO:0000256" key="1">
    <source>
        <dbReference type="ARBA" id="ARBA00001974"/>
    </source>
</evidence>
<dbReference type="PROSITE" id="PS50002">
    <property type="entry name" value="SH3"/>
    <property type="match status" value="1"/>
</dbReference>
<feature type="domain" description="SH3" evidence="11">
    <location>
        <begin position="367"/>
        <end position="431"/>
    </location>
</feature>
<feature type="compositionally biased region" description="Pro residues" evidence="10">
    <location>
        <begin position="278"/>
        <end position="290"/>
    </location>
</feature>
<evidence type="ECO:0000256" key="3">
    <source>
        <dbReference type="ARBA" id="ARBA00009347"/>
    </source>
</evidence>
<keyword evidence="5 9" id="KW-0728">SH3 domain</keyword>
<protein>
    <recommendedName>
        <fullName evidence="11">SH3 domain-containing protein</fullName>
    </recommendedName>
</protein>
<dbReference type="Pfam" id="PF00018">
    <property type="entry name" value="SH3_1"/>
    <property type="match status" value="1"/>
</dbReference>
<evidence type="ECO:0000256" key="7">
    <source>
        <dbReference type="ARBA" id="ARBA00022827"/>
    </source>
</evidence>
<dbReference type="GO" id="GO:0033539">
    <property type="term" value="P:fatty acid beta-oxidation using acyl-CoA dehydrogenase"/>
    <property type="evidence" value="ECO:0007669"/>
    <property type="project" value="TreeGrafter"/>
</dbReference>
<dbReference type="AlphaFoldDB" id="A0A9P6Y9L9"/>
<dbReference type="GO" id="GO:0003995">
    <property type="term" value="F:acyl-CoA dehydrogenase activity"/>
    <property type="evidence" value="ECO:0007669"/>
    <property type="project" value="TreeGrafter"/>
</dbReference>
<evidence type="ECO:0000259" key="11">
    <source>
        <dbReference type="PROSITE" id="PS50002"/>
    </source>
</evidence>
<evidence type="ECO:0000313" key="13">
    <source>
        <dbReference type="Proteomes" id="UP000717996"/>
    </source>
</evidence>
<feature type="compositionally biased region" description="Polar residues" evidence="10">
    <location>
        <begin position="237"/>
        <end position="255"/>
    </location>
</feature>
<evidence type="ECO:0000256" key="10">
    <source>
        <dbReference type="SAM" id="MobiDB-lite"/>
    </source>
</evidence>
<dbReference type="InterPro" id="IPR036250">
    <property type="entry name" value="AcylCo_DH-like_C"/>
</dbReference>
<evidence type="ECO:0000256" key="8">
    <source>
        <dbReference type="ARBA" id="ARBA00023002"/>
    </source>
</evidence>
<dbReference type="Gene3D" id="1.20.140.10">
    <property type="entry name" value="Butyryl-CoA Dehydrogenase, subunit A, domain 3"/>
    <property type="match status" value="1"/>
</dbReference>
<dbReference type="InterPro" id="IPR009075">
    <property type="entry name" value="AcylCo_DH/oxidase_C"/>
</dbReference>
<dbReference type="SMART" id="SM00326">
    <property type="entry name" value="SH3"/>
    <property type="match status" value="1"/>
</dbReference>
<proteinExistence type="inferred from homology"/>